<keyword evidence="3" id="KW-1003">Cell membrane</keyword>
<gene>
    <name evidence="8" type="ORF">DM194_01110</name>
</gene>
<keyword evidence="5 7" id="KW-1133">Transmembrane helix</keyword>
<dbReference type="Proteomes" id="UP000249605">
    <property type="component" value="Chromosome"/>
</dbReference>
<accession>A0A2U9S088</accession>
<evidence type="ECO:0000256" key="7">
    <source>
        <dbReference type="SAM" id="Phobius"/>
    </source>
</evidence>
<feature type="transmembrane region" description="Helical" evidence="7">
    <location>
        <begin position="111"/>
        <end position="129"/>
    </location>
</feature>
<name>A0A2U9S088_9PROT</name>
<dbReference type="GO" id="GO:0022857">
    <property type="term" value="F:transmembrane transporter activity"/>
    <property type="evidence" value="ECO:0007669"/>
    <property type="project" value="InterPro"/>
</dbReference>
<evidence type="ECO:0000256" key="4">
    <source>
        <dbReference type="ARBA" id="ARBA00022692"/>
    </source>
</evidence>
<dbReference type="PANTHER" id="PTHR30509:SF9">
    <property type="entry name" value="MULTIDRUG RESISTANCE PROTEIN MDTO"/>
    <property type="match status" value="1"/>
</dbReference>
<keyword evidence="4 7" id="KW-0812">Transmembrane</keyword>
<dbReference type="AlphaFoldDB" id="A0A2U9S088"/>
<evidence type="ECO:0000256" key="2">
    <source>
        <dbReference type="ARBA" id="ARBA00022448"/>
    </source>
</evidence>
<dbReference type="GO" id="GO:0005886">
    <property type="term" value="C:plasma membrane"/>
    <property type="evidence" value="ECO:0007669"/>
    <property type="project" value="UniProtKB-SubCell"/>
</dbReference>
<feature type="transmembrane region" description="Helical" evidence="7">
    <location>
        <begin position="63"/>
        <end position="80"/>
    </location>
</feature>
<protein>
    <submittedName>
        <fullName evidence="8">FUSC family protein</fullName>
    </submittedName>
</protein>
<sequence>MSQWLSRNRSKLEHALRMTVACLAAYACAEALGLPEAFWATITALMVMQSNVGGTLKAALERFIGSLLGALYGSAIVHFIPHSDEWTRAGALILAVAPLSYLAAINAGFRIAPMTAIIVLLGNIGASLGPLGFAERRVLEVGLGCTVGLLVSMLVVPVRAARSVLETASKVTRLLAEQLETLADSDDIPQERLSALVTQTLQGLHGLETSVGEAARERRSRLTDLPDPEPLLWTLMRLRHDVASIRQDVGKPGQEAFEDLAAKEWRSVARTAAAHLRALADSLENRQPPEEQSEAMIQAIGAYHAAIDAMKRSTQTQNLTTENLWWLAGTGFALEQLHRDINDLSDRVRGFSKAR</sequence>
<dbReference type="KEGG" id="azm:DM194_01110"/>
<dbReference type="PROSITE" id="PS51257">
    <property type="entry name" value="PROKAR_LIPOPROTEIN"/>
    <property type="match status" value="1"/>
</dbReference>
<feature type="transmembrane region" description="Helical" evidence="7">
    <location>
        <begin position="86"/>
        <end position="104"/>
    </location>
</feature>
<proteinExistence type="predicted"/>
<organism evidence="8 9">
    <name type="scientific">Azospirillum ramasamyi</name>
    <dbReference type="NCBI Taxonomy" id="682998"/>
    <lineage>
        <taxon>Bacteria</taxon>
        <taxon>Pseudomonadati</taxon>
        <taxon>Pseudomonadota</taxon>
        <taxon>Alphaproteobacteria</taxon>
        <taxon>Rhodospirillales</taxon>
        <taxon>Azospirillaceae</taxon>
        <taxon>Azospirillum</taxon>
    </lineage>
</organism>
<keyword evidence="2" id="KW-0813">Transport</keyword>
<dbReference type="Pfam" id="PF04632">
    <property type="entry name" value="FUSC"/>
    <property type="match status" value="1"/>
</dbReference>
<evidence type="ECO:0000256" key="6">
    <source>
        <dbReference type="ARBA" id="ARBA00023136"/>
    </source>
</evidence>
<comment type="subcellular location">
    <subcellularLocation>
        <location evidence="1">Cell membrane</location>
        <topology evidence="1">Multi-pass membrane protein</topology>
    </subcellularLocation>
</comment>
<dbReference type="PANTHER" id="PTHR30509">
    <property type="entry name" value="P-HYDROXYBENZOIC ACID EFFLUX PUMP SUBUNIT-RELATED"/>
    <property type="match status" value="1"/>
</dbReference>
<keyword evidence="6 7" id="KW-0472">Membrane</keyword>
<evidence type="ECO:0000313" key="9">
    <source>
        <dbReference type="Proteomes" id="UP000249605"/>
    </source>
</evidence>
<dbReference type="EMBL" id="CP029829">
    <property type="protein sequence ID" value="AWU92975.1"/>
    <property type="molecule type" value="Genomic_DNA"/>
</dbReference>
<evidence type="ECO:0000256" key="5">
    <source>
        <dbReference type="ARBA" id="ARBA00022989"/>
    </source>
</evidence>
<dbReference type="RefSeq" id="WP_111065546.1">
    <property type="nucleotide sequence ID" value="NZ_CP029829.1"/>
</dbReference>
<keyword evidence="9" id="KW-1185">Reference proteome</keyword>
<dbReference type="OrthoDB" id="7254882at2"/>
<evidence type="ECO:0000256" key="1">
    <source>
        <dbReference type="ARBA" id="ARBA00004651"/>
    </source>
</evidence>
<evidence type="ECO:0000256" key="3">
    <source>
        <dbReference type="ARBA" id="ARBA00022475"/>
    </source>
</evidence>
<evidence type="ECO:0000313" key="8">
    <source>
        <dbReference type="EMBL" id="AWU92975.1"/>
    </source>
</evidence>
<reference evidence="8 9" key="1">
    <citation type="journal article" date="2019" name="Int. J. Syst. Evol. Microbiol.">
        <title>Azospirillum ramasamyi sp. nov., a novel diazotrophic bacterium isolated from fermented bovine products.</title>
        <authorList>
            <person name="Anandham R."/>
            <person name="Heo J."/>
            <person name="Krishnamoorthy R."/>
            <person name="SenthilKumar M."/>
            <person name="Gopal N.O."/>
            <person name="Kim S.J."/>
            <person name="Kwon S.W."/>
        </authorList>
    </citation>
    <scope>NUCLEOTIDE SEQUENCE [LARGE SCALE GENOMIC DNA]</scope>
    <source>
        <strain evidence="8 9">M2T2B2</strain>
    </source>
</reference>
<dbReference type="InterPro" id="IPR006726">
    <property type="entry name" value="PHBA_efflux_AaeB/fusaric-R"/>
</dbReference>
<feature type="transmembrane region" description="Helical" evidence="7">
    <location>
        <begin position="141"/>
        <end position="160"/>
    </location>
</feature>